<evidence type="ECO:0000259" key="1">
    <source>
        <dbReference type="Pfam" id="PF04168"/>
    </source>
</evidence>
<proteinExistence type="predicted"/>
<protein>
    <recommendedName>
        <fullName evidence="1">DUF403 domain-containing protein</fullName>
    </recommendedName>
</protein>
<keyword evidence="3" id="KW-1185">Reference proteome</keyword>
<evidence type="ECO:0000313" key="3">
    <source>
        <dbReference type="Proteomes" id="UP000463939"/>
    </source>
</evidence>
<dbReference type="AlphaFoldDB" id="A0A809RSN6"/>
<dbReference type="Pfam" id="PF04168">
    <property type="entry name" value="Alpha-E"/>
    <property type="match status" value="1"/>
</dbReference>
<dbReference type="KEGG" id="sniv:SFSGTM_25990"/>
<feature type="domain" description="DUF403" evidence="1">
    <location>
        <begin position="1"/>
        <end position="310"/>
    </location>
</feature>
<evidence type="ECO:0000313" key="2">
    <source>
        <dbReference type="EMBL" id="BBP01891.1"/>
    </source>
</evidence>
<sequence>MLSRTADHLFWMARYIERAENTARVLDITHKTSLLPDDSEGAETHLWYAPLNIAGCAEGYLAKHELVEAEAVNRYIALDPDNPSSIYSCLMSARENARSVRGAINAEMWESINASWLEINRMIPTLGKDCPTCFFEWVKERSHLFRGVTLGTMLKDDALNFIRLGTFLERADNTARILDVKYHILLPSVHDVGGAADYYQWGALLKSVSAFDAYRKVYRDVITPQKVAELLILRADMPRSLHACLNEVETTLEIINGFSGREARRRAGELHAALHFGRIEDITQQGLHEYLTEFLEKVDLLGQEIHTSYLARREEFAPSPMQKMLMQVQ</sequence>
<dbReference type="PANTHER" id="PTHR34595">
    <property type="entry name" value="BLR5612 PROTEIN"/>
    <property type="match status" value="1"/>
</dbReference>
<dbReference type="RefSeq" id="WP_162085605.1">
    <property type="nucleotide sequence ID" value="NZ_AP021881.1"/>
</dbReference>
<dbReference type="InterPro" id="IPR051680">
    <property type="entry name" value="ATP-dep_Glu-Cys_Ligase-2"/>
</dbReference>
<name>A0A809RSN6_9PROT</name>
<organism evidence="2 3">
    <name type="scientific">Sulfuriferula nivalis</name>
    <dbReference type="NCBI Taxonomy" id="2675298"/>
    <lineage>
        <taxon>Bacteria</taxon>
        <taxon>Pseudomonadati</taxon>
        <taxon>Pseudomonadota</taxon>
        <taxon>Betaproteobacteria</taxon>
        <taxon>Nitrosomonadales</taxon>
        <taxon>Sulfuricellaceae</taxon>
        <taxon>Sulfuriferula</taxon>
    </lineage>
</organism>
<accession>A0A809RSN6</accession>
<dbReference type="Proteomes" id="UP000463939">
    <property type="component" value="Chromosome"/>
</dbReference>
<dbReference type="PANTHER" id="PTHR34595:SF7">
    <property type="entry name" value="SLL1039 PROTEIN"/>
    <property type="match status" value="1"/>
</dbReference>
<dbReference type="InterPro" id="IPR007296">
    <property type="entry name" value="DUF403"/>
</dbReference>
<reference evidence="3" key="1">
    <citation type="submission" date="2019-11" db="EMBL/GenBank/DDBJ databases">
        <title>Isolation and characterization of a novel species in the genus Sulfuriferula.</title>
        <authorList>
            <person name="Mochizuki J."/>
            <person name="Kojima H."/>
            <person name="Fukui M."/>
        </authorList>
    </citation>
    <scope>NUCLEOTIDE SEQUENCE [LARGE SCALE GENOMIC DNA]</scope>
    <source>
        <strain evidence="3">SGTM</strain>
    </source>
</reference>
<gene>
    <name evidence="2" type="ORF">SFSGTM_25990</name>
</gene>
<dbReference type="EMBL" id="AP021881">
    <property type="protein sequence ID" value="BBP01891.1"/>
    <property type="molecule type" value="Genomic_DNA"/>
</dbReference>